<proteinExistence type="predicted"/>
<evidence type="ECO:0000256" key="1">
    <source>
        <dbReference type="SAM" id="Phobius"/>
    </source>
</evidence>
<feature type="transmembrane region" description="Helical" evidence="1">
    <location>
        <begin position="81"/>
        <end position="99"/>
    </location>
</feature>
<dbReference type="WBParaSite" id="nRc.2.0.1.t15388-RA">
    <property type="protein sequence ID" value="nRc.2.0.1.t15388-RA"/>
    <property type="gene ID" value="nRc.2.0.1.g15388"/>
</dbReference>
<keyword evidence="1" id="KW-0472">Membrane</keyword>
<accession>A0A915IPM8</accession>
<reference evidence="3" key="1">
    <citation type="submission" date="2022-11" db="UniProtKB">
        <authorList>
            <consortium name="WormBaseParasite"/>
        </authorList>
    </citation>
    <scope>IDENTIFICATION</scope>
</reference>
<keyword evidence="1" id="KW-1133">Transmembrane helix</keyword>
<sequence length="148" mass="16531">MSAANFTNVQLIPPIDKLKLAQFILYIICASCAMVSSSIVFYTICKMKSLHTKNYYIFAGLAGSVERCPTTGFIYTNILPFVYSLSLIGAATNLAVYAFKCEKFRIAFKQQLAFLYRKTVEPSITFVPSTILPAVRSQINLSQNSEEK</sequence>
<feature type="transmembrane region" description="Helical" evidence="1">
    <location>
        <begin position="20"/>
        <end position="43"/>
    </location>
</feature>
<organism evidence="2 3">
    <name type="scientific">Romanomermis culicivorax</name>
    <name type="common">Nematode worm</name>
    <dbReference type="NCBI Taxonomy" id="13658"/>
    <lineage>
        <taxon>Eukaryota</taxon>
        <taxon>Metazoa</taxon>
        <taxon>Ecdysozoa</taxon>
        <taxon>Nematoda</taxon>
        <taxon>Enoplea</taxon>
        <taxon>Dorylaimia</taxon>
        <taxon>Mermithida</taxon>
        <taxon>Mermithoidea</taxon>
        <taxon>Mermithidae</taxon>
        <taxon>Romanomermis</taxon>
    </lineage>
</organism>
<keyword evidence="2" id="KW-1185">Reference proteome</keyword>
<evidence type="ECO:0000313" key="3">
    <source>
        <dbReference type="WBParaSite" id="nRc.2.0.1.t15388-RA"/>
    </source>
</evidence>
<keyword evidence="1" id="KW-0812">Transmembrane</keyword>
<dbReference type="Proteomes" id="UP000887565">
    <property type="component" value="Unplaced"/>
</dbReference>
<name>A0A915IPM8_ROMCU</name>
<evidence type="ECO:0000313" key="2">
    <source>
        <dbReference type="Proteomes" id="UP000887565"/>
    </source>
</evidence>
<dbReference type="AlphaFoldDB" id="A0A915IPM8"/>
<protein>
    <submittedName>
        <fullName evidence="3">Uncharacterized protein</fullName>
    </submittedName>
</protein>